<feature type="region of interest" description="Disordered" evidence="1">
    <location>
        <begin position="35"/>
        <end position="54"/>
    </location>
</feature>
<protein>
    <submittedName>
        <fullName evidence="3">Uncharacterized protein</fullName>
    </submittedName>
</protein>
<proteinExistence type="predicted"/>
<keyword evidence="4" id="KW-1185">Reference proteome</keyword>
<evidence type="ECO:0000313" key="4">
    <source>
        <dbReference type="Proteomes" id="UP000037696"/>
    </source>
</evidence>
<feature type="transmembrane region" description="Helical" evidence="2">
    <location>
        <begin position="12"/>
        <end position="32"/>
    </location>
</feature>
<comment type="caution">
    <text evidence="3">The sequence shown here is derived from an EMBL/GenBank/DDBJ whole genome shotgun (WGS) entry which is preliminary data.</text>
</comment>
<feature type="compositionally biased region" description="Acidic residues" evidence="1">
    <location>
        <begin position="45"/>
        <end position="54"/>
    </location>
</feature>
<keyword evidence="2" id="KW-0812">Transmembrane</keyword>
<dbReference type="AlphaFoldDB" id="A0A0M9WIS5"/>
<evidence type="ECO:0000313" key="3">
    <source>
        <dbReference type="EMBL" id="KOS46393.1"/>
    </source>
</evidence>
<dbReference type="Proteomes" id="UP000037696">
    <property type="component" value="Unassembled WGS sequence"/>
</dbReference>
<evidence type="ECO:0000256" key="2">
    <source>
        <dbReference type="SAM" id="Phobius"/>
    </source>
</evidence>
<evidence type="ECO:0000256" key="1">
    <source>
        <dbReference type="SAM" id="MobiDB-lite"/>
    </source>
</evidence>
<feature type="region of interest" description="Disordered" evidence="1">
    <location>
        <begin position="102"/>
        <end position="126"/>
    </location>
</feature>
<sequence>MVPVPEPLQWYATIVGAISGTIGIGEWVKGKISAMRRRRRRRDEGDEESGADEIELQTLHPQVGEIKLGQDVDEWGLEKGMLELALTFPSLHLTSLFESDLNDSVSPRRRHRAQQPERLPPTADEREPAITHELAQQQVKDAVTSTMLFADLKHEEAVKFLKQTQKPDASIANIPQKHLLQLSLTSDSFHLSLPTPSICHFRLIPSLTLRNSSLPTLSLAFNLFLLHPQSSFLLRTPFTYTSLGDMRKPTSQSALRRQRSGHGQIAGEGCKRFHFAQKTQ</sequence>
<keyword evidence="2" id="KW-0472">Membrane</keyword>
<organism evidence="3 4">
    <name type="scientific">Penicillium nordicum</name>
    <dbReference type="NCBI Taxonomy" id="229535"/>
    <lineage>
        <taxon>Eukaryota</taxon>
        <taxon>Fungi</taxon>
        <taxon>Dikarya</taxon>
        <taxon>Ascomycota</taxon>
        <taxon>Pezizomycotina</taxon>
        <taxon>Eurotiomycetes</taxon>
        <taxon>Eurotiomycetidae</taxon>
        <taxon>Eurotiales</taxon>
        <taxon>Aspergillaceae</taxon>
        <taxon>Penicillium</taxon>
    </lineage>
</organism>
<keyword evidence="2" id="KW-1133">Transmembrane helix</keyword>
<name>A0A0M9WIS5_9EURO</name>
<gene>
    <name evidence="3" type="ORF">ACN38_g2639</name>
</gene>
<accession>A0A0M9WIS5</accession>
<dbReference type="EMBL" id="LHQQ01000029">
    <property type="protein sequence ID" value="KOS46393.1"/>
    <property type="molecule type" value="Genomic_DNA"/>
</dbReference>
<reference evidence="3 4" key="1">
    <citation type="submission" date="2015-08" db="EMBL/GenBank/DDBJ databases">
        <title>Genome sequencing of Penicillium nordicum.</title>
        <authorList>
            <person name="Nguyen H.D."/>
            <person name="Seifert K.A."/>
        </authorList>
    </citation>
    <scope>NUCLEOTIDE SEQUENCE [LARGE SCALE GENOMIC DNA]</scope>
    <source>
        <strain evidence="3 4">DAOMC 185683</strain>
    </source>
</reference>